<feature type="region of interest" description="Disordered" evidence="1">
    <location>
        <begin position="169"/>
        <end position="233"/>
    </location>
</feature>
<reference evidence="2" key="1">
    <citation type="submission" date="2021-03" db="EMBL/GenBank/DDBJ databases">
        <authorList>
            <person name="Tagirdzhanova G."/>
        </authorList>
    </citation>
    <scope>NUCLEOTIDE SEQUENCE</scope>
</reference>
<feature type="compositionally biased region" description="Basic residues" evidence="1">
    <location>
        <begin position="256"/>
        <end position="269"/>
    </location>
</feature>
<keyword evidence="3" id="KW-1185">Reference proteome</keyword>
<dbReference type="EMBL" id="CAJPDR010000197">
    <property type="protein sequence ID" value="CAF9924904.1"/>
    <property type="molecule type" value="Genomic_DNA"/>
</dbReference>
<name>A0A8H3FHW3_9LECA</name>
<dbReference type="OrthoDB" id="10603442at2759"/>
<gene>
    <name evidence="2" type="ORF">ALECFALPRED_002861</name>
</gene>
<dbReference type="Proteomes" id="UP000664203">
    <property type="component" value="Unassembled WGS sequence"/>
</dbReference>
<feature type="region of interest" description="Disordered" evidence="1">
    <location>
        <begin position="118"/>
        <end position="144"/>
    </location>
</feature>
<proteinExistence type="predicted"/>
<evidence type="ECO:0000313" key="2">
    <source>
        <dbReference type="EMBL" id="CAF9924904.1"/>
    </source>
</evidence>
<feature type="region of interest" description="Disordered" evidence="1">
    <location>
        <begin position="1"/>
        <end position="55"/>
    </location>
</feature>
<feature type="compositionally biased region" description="Low complexity" evidence="1">
    <location>
        <begin position="174"/>
        <end position="191"/>
    </location>
</feature>
<feature type="region of interest" description="Disordered" evidence="1">
    <location>
        <begin position="253"/>
        <end position="302"/>
    </location>
</feature>
<sequence>MEPLTPFAGPCANGLSPWHHGGHTDRSFQDDSGYASEDSDFVPFPFPFPSPDPDHNLEHVDQVNDDLPSGRRHRAAAFVNAQWSHPTAFRVCHPVNNSLNDNWRRYDLPQPLAFEQQRNNYESGSRLKPTACSNRESFGREPGHTASRWDLEAHRAYVPETLQSLCNRVESETDGSSLSSSSIRHGSLSSDAKGKAPQPRGSTASAQHGGRTELSMQSSARRPLQRRSSGHDARLAAAWQQLYQDRTELEKERRALTKKGKSLLKRKGRSCSNRGDSSDDSAGEGGSGSHGAFRRAKYDCAR</sequence>
<comment type="caution">
    <text evidence="2">The sequence shown here is derived from an EMBL/GenBank/DDBJ whole genome shotgun (WGS) entry which is preliminary data.</text>
</comment>
<protein>
    <submittedName>
        <fullName evidence="2">Uncharacterized protein</fullName>
    </submittedName>
</protein>
<evidence type="ECO:0000313" key="3">
    <source>
        <dbReference type="Proteomes" id="UP000664203"/>
    </source>
</evidence>
<organism evidence="2 3">
    <name type="scientific">Alectoria fallacina</name>
    <dbReference type="NCBI Taxonomy" id="1903189"/>
    <lineage>
        <taxon>Eukaryota</taxon>
        <taxon>Fungi</taxon>
        <taxon>Dikarya</taxon>
        <taxon>Ascomycota</taxon>
        <taxon>Pezizomycotina</taxon>
        <taxon>Lecanoromycetes</taxon>
        <taxon>OSLEUM clade</taxon>
        <taxon>Lecanoromycetidae</taxon>
        <taxon>Lecanorales</taxon>
        <taxon>Lecanorineae</taxon>
        <taxon>Parmeliaceae</taxon>
        <taxon>Alectoria</taxon>
    </lineage>
</organism>
<accession>A0A8H3FHW3</accession>
<dbReference type="AlphaFoldDB" id="A0A8H3FHW3"/>
<evidence type="ECO:0000256" key="1">
    <source>
        <dbReference type="SAM" id="MobiDB-lite"/>
    </source>
</evidence>